<evidence type="ECO:0000256" key="1">
    <source>
        <dbReference type="ARBA" id="ARBA00022670"/>
    </source>
</evidence>
<dbReference type="SUPFAM" id="SSF50156">
    <property type="entry name" value="PDZ domain-like"/>
    <property type="match status" value="2"/>
</dbReference>
<dbReference type="Proteomes" id="UP000217311">
    <property type="component" value="Chromosome"/>
</dbReference>
<organism evidence="11 12">
    <name type="scientific">Caulobacter vibrioides</name>
    <name type="common">Caulobacter crescentus</name>
    <dbReference type="NCBI Taxonomy" id="155892"/>
    <lineage>
        <taxon>Bacteria</taxon>
        <taxon>Pseudomonadati</taxon>
        <taxon>Pseudomonadota</taxon>
        <taxon>Alphaproteobacteria</taxon>
        <taxon>Caulobacterales</taxon>
        <taxon>Caulobacteraceae</taxon>
        <taxon>Caulobacter</taxon>
    </lineage>
</organism>
<feature type="signal peptide" evidence="9">
    <location>
        <begin position="1"/>
        <end position="21"/>
    </location>
</feature>
<dbReference type="NCBIfam" id="TIGR02037">
    <property type="entry name" value="degP_htrA_DO"/>
    <property type="match status" value="1"/>
</dbReference>
<protein>
    <submittedName>
        <fullName evidence="11">Do family serine endopeptidase</fullName>
    </submittedName>
</protein>
<evidence type="ECO:0000313" key="12">
    <source>
        <dbReference type="Proteomes" id="UP000217311"/>
    </source>
</evidence>
<feature type="domain" description="PDZ" evidence="10">
    <location>
        <begin position="434"/>
        <end position="516"/>
    </location>
</feature>
<dbReference type="PANTHER" id="PTHR43343">
    <property type="entry name" value="PEPTIDASE S12"/>
    <property type="match status" value="1"/>
</dbReference>
<dbReference type="AlphaFoldDB" id="A0A290MH21"/>
<evidence type="ECO:0000259" key="10">
    <source>
        <dbReference type="PROSITE" id="PS50106"/>
    </source>
</evidence>
<dbReference type="InterPro" id="IPR051201">
    <property type="entry name" value="Chloro_Bact_Ser_Proteases"/>
</dbReference>
<feature type="region of interest" description="Disordered" evidence="8">
    <location>
        <begin position="392"/>
        <end position="428"/>
    </location>
</feature>
<dbReference type="InterPro" id="IPR001478">
    <property type="entry name" value="PDZ"/>
</dbReference>
<dbReference type="PROSITE" id="PS50106">
    <property type="entry name" value="PDZ"/>
    <property type="match status" value="2"/>
</dbReference>
<dbReference type="Gene3D" id="2.30.42.10">
    <property type="match status" value="2"/>
</dbReference>
<dbReference type="GO" id="GO:0006508">
    <property type="term" value="P:proteolysis"/>
    <property type="evidence" value="ECO:0007669"/>
    <property type="project" value="UniProtKB-KW"/>
</dbReference>
<dbReference type="PRINTS" id="PR00834">
    <property type="entry name" value="PROTEASES2C"/>
</dbReference>
<name>A0A290MH21_CAUVI</name>
<evidence type="ECO:0000256" key="8">
    <source>
        <dbReference type="SAM" id="MobiDB-lite"/>
    </source>
</evidence>
<reference evidence="12" key="1">
    <citation type="submission" date="2017-09" db="EMBL/GenBank/DDBJ databases">
        <title>Genome evolution observed in wild isolates of Caulobacter crescentus.</title>
        <authorList>
            <person name="Ely B."/>
            <person name="Wilson K."/>
            <person name="Scott D."/>
        </authorList>
    </citation>
    <scope>NUCLEOTIDE SEQUENCE [LARGE SCALE GENOMIC DNA]</scope>
    <source>
        <strain evidence="12">CB13b1a</strain>
    </source>
</reference>
<feature type="domain" description="PDZ" evidence="10">
    <location>
        <begin position="298"/>
        <end position="389"/>
    </location>
</feature>
<keyword evidence="2 9" id="KW-0732">Signal</keyword>
<feature type="chain" id="PRO_5038422595" evidence="9">
    <location>
        <begin position="22"/>
        <end position="528"/>
    </location>
</feature>
<keyword evidence="5" id="KW-0720">Serine protease</keyword>
<dbReference type="Gene3D" id="2.40.10.120">
    <property type="match status" value="1"/>
</dbReference>
<dbReference type="SMART" id="SM00228">
    <property type="entry name" value="PDZ"/>
    <property type="match status" value="2"/>
</dbReference>
<feature type="active site" description="Charge relay system" evidence="6">
    <location>
        <position position="144"/>
    </location>
</feature>
<feature type="active site" description="Charge relay system" evidence="6">
    <location>
        <position position="254"/>
    </location>
</feature>
<gene>
    <name evidence="11" type="ORF">CA606_01470</name>
</gene>
<feature type="binding site" evidence="7">
    <location>
        <position position="144"/>
    </location>
    <ligand>
        <name>substrate</name>
    </ligand>
</feature>
<proteinExistence type="predicted"/>
<dbReference type="GO" id="GO:0004252">
    <property type="term" value="F:serine-type endopeptidase activity"/>
    <property type="evidence" value="ECO:0007669"/>
    <property type="project" value="InterPro"/>
</dbReference>
<keyword evidence="3" id="KW-0677">Repeat</keyword>
<dbReference type="SUPFAM" id="SSF50494">
    <property type="entry name" value="Trypsin-like serine proteases"/>
    <property type="match status" value="1"/>
</dbReference>
<feature type="binding site" evidence="7">
    <location>
        <position position="174"/>
    </location>
    <ligand>
        <name>substrate</name>
    </ligand>
</feature>
<evidence type="ECO:0000256" key="3">
    <source>
        <dbReference type="ARBA" id="ARBA00022737"/>
    </source>
</evidence>
<evidence type="ECO:0000256" key="2">
    <source>
        <dbReference type="ARBA" id="ARBA00022729"/>
    </source>
</evidence>
<dbReference type="RefSeq" id="WP_096050586.1">
    <property type="nucleotide sequence ID" value="NZ_CP023315.3"/>
</dbReference>
<accession>A0A290MH21</accession>
<dbReference type="CDD" id="cd10839">
    <property type="entry name" value="cpPDZ1_DegP-like"/>
    <property type="match status" value="1"/>
</dbReference>
<sequence>MTARKSGFIVGAVAGAGVACAALAGMGMRMGTADAAQAPVVRASTATAPTFAPPPGAPMSFADIFEKVSPAVVQINVTSKAKAPSLRIPGLEGFDIVPRGQRRPGQPGQEQQDEDGDTPATPKQQSAGSGFFISADGYIVTNNHVVAEADDIQVVLKDGRELKATLVGRDEGTDLAVIKVVDPKAKGKDFTFVNFENQAKPRVGDWVITIGNPFGLGGTATAGIISAYDRNLNDNTSSFVPYIQIDAPINRGNSGGPSFDIYGRVIGVNSAIYSPTGGSVGIGFAIPAEVAEGVAKQLIANGKVVRGYIGVSILDFSAEMAEALGLTDVKGAIVADVVPGQPAAKAGLLPDDILVAVNGVKIADRSELTREVSKARPGETIKMSIIRDGKPRVVNVTSGTRPSESSLAATGDDQGQDGATPTPDKPASQKVDALGLTLAPIDAAARQTYKIEPEIKGLLIIGVKGDSDAGEKGLAKGDVLANINGAPVVSAGDVSAAVEAAKKAGRTSVLVKVIRQNRSVFVPLKIAP</sequence>
<feature type="binding site" evidence="7">
    <location>
        <begin position="252"/>
        <end position="254"/>
    </location>
    <ligand>
        <name>substrate</name>
    </ligand>
</feature>
<evidence type="ECO:0000313" key="11">
    <source>
        <dbReference type="EMBL" id="ATC31120.1"/>
    </source>
</evidence>
<feature type="compositionally biased region" description="Polar residues" evidence="8">
    <location>
        <begin position="395"/>
        <end position="408"/>
    </location>
</feature>
<evidence type="ECO:0000256" key="6">
    <source>
        <dbReference type="PIRSR" id="PIRSR611782-1"/>
    </source>
</evidence>
<keyword evidence="1" id="KW-0645">Protease</keyword>
<dbReference type="PROSITE" id="PS51257">
    <property type="entry name" value="PROKAR_LIPOPROTEIN"/>
    <property type="match status" value="1"/>
</dbReference>
<dbReference type="Pfam" id="PF13180">
    <property type="entry name" value="PDZ_2"/>
    <property type="match status" value="1"/>
</dbReference>
<dbReference type="InterPro" id="IPR036034">
    <property type="entry name" value="PDZ_sf"/>
</dbReference>
<dbReference type="EMBL" id="CP023315">
    <property type="protein sequence ID" value="ATC31120.1"/>
    <property type="molecule type" value="Genomic_DNA"/>
</dbReference>
<evidence type="ECO:0000256" key="5">
    <source>
        <dbReference type="ARBA" id="ARBA00022825"/>
    </source>
</evidence>
<dbReference type="Pfam" id="PF13365">
    <property type="entry name" value="Trypsin_2"/>
    <property type="match status" value="1"/>
</dbReference>
<evidence type="ECO:0000256" key="4">
    <source>
        <dbReference type="ARBA" id="ARBA00022801"/>
    </source>
</evidence>
<dbReference type="InterPro" id="IPR011782">
    <property type="entry name" value="Pept_S1C_Do"/>
</dbReference>
<evidence type="ECO:0000256" key="9">
    <source>
        <dbReference type="SAM" id="SignalP"/>
    </source>
</evidence>
<feature type="region of interest" description="Disordered" evidence="8">
    <location>
        <begin position="93"/>
        <end position="127"/>
    </location>
</feature>
<keyword evidence="4" id="KW-0378">Hydrolase</keyword>
<dbReference type="InterPro" id="IPR001940">
    <property type="entry name" value="Peptidase_S1C"/>
</dbReference>
<dbReference type="PANTHER" id="PTHR43343:SF3">
    <property type="entry name" value="PROTEASE DO-LIKE 8, CHLOROPLASTIC"/>
    <property type="match status" value="1"/>
</dbReference>
<feature type="active site" description="Charge relay system" evidence="6">
    <location>
        <position position="174"/>
    </location>
</feature>
<dbReference type="InterPro" id="IPR009003">
    <property type="entry name" value="Peptidase_S1_PA"/>
</dbReference>
<evidence type="ECO:0000256" key="7">
    <source>
        <dbReference type="PIRSR" id="PIRSR611782-2"/>
    </source>
</evidence>